<comment type="caution">
    <text evidence="3">The sequence shown here is derived from an EMBL/GenBank/DDBJ whole genome shotgun (WGS) entry which is preliminary data.</text>
</comment>
<dbReference type="Gene3D" id="3.10.105.10">
    <property type="entry name" value="Dipeptide-binding Protein, Domain 3"/>
    <property type="match status" value="1"/>
</dbReference>
<keyword evidence="4" id="KW-1185">Reference proteome</keyword>
<dbReference type="GO" id="GO:0015833">
    <property type="term" value="P:peptide transport"/>
    <property type="evidence" value="ECO:0007669"/>
    <property type="project" value="TreeGrafter"/>
</dbReference>
<evidence type="ECO:0000313" key="4">
    <source>
        <dbReference type="Proteomes" id="UP000588586"/>
    </source>
</evidence>
<dbReference type="InterPro" id="IPR000914">
    <property type="entry name" value="SBP_5_dom"/>
</dbReference>
<dbReference type="CDD" id="cd00995">
    <property type="entry name" value="PBP2_NikA_DppA_OppA_like"/>
    <property type="match status" value="1"/>
</dbReference>
<dbReference type="InterPro" id="IPR030678">
    <property type="entry name" value="Peptide/Ni-bd"/>
</dbReference>
<dbReference type="PANTHER" id="PTHR30290">
    <property type="entry name" value="PERIPLASMIC BINDING COMPONENT OF ABC TRANSPORTER"/>
    <property type="match status" value="1"/>
</dbReference>
<dbReference type="Proteomes" id="UP000588586">
    <property type="component" value="Unassembled WGS sequence"/>
</dbReference>
<feature type="signal peptide" evidence="1">
    <location>
        <begin position="1"/>
        <end position="21"/>
    </location>
</feature>
<protein>
    <submittedName>
        <fullName evidence="3">ABC transporter substrate-binding protein</fullName>
    </submittedName>
</protein>
<dbReference type="GO" id="GO:0043190">
    <property type="term" value="C:ATP-binding cassette (ABC) transporter complex"/>
    <property type="evidence" value="ECO:0007669"/>
    <property type="project" value="InterPro"/>
</dbReference>
<evidence type="ECO:0000259" key="2">
    <source>
        <dbReference type="Pfam" id="PF00496"/>
    </source>
</evidence>
<gene>
    <name evidence="3" type="ORF">HJG52_17485</name>
</gene>
<sequence>MRGPFRPIVWVGGATSVALLAAACGGDGGNDNTATGGGAGRSGGTATVLGCNPQNSLIPSNTTETCGGNVLDAITAKLVHYDSKTAKPENDIAEKIDMTDNQNFTVTLKKGYKFHDGTEVKAKNFVDAWNYAAYGPSAQSSGYFMEPIEGFADMQCADEKCGTKPKADKLTGLAVKDDYTFTIKTTEKVSNLPVRLGYSAFSPLPDSFFSDPKAFGEKPIGAGPFKFDSWTKNSEIKLSKFADYSGKFGGKLDAITFKIYQDASAAYNDVIAGQLDVVNQIPSSALVDDKYKQDLPDRNLSQAVGVIQSITFPPTKTDPSYADPKVRQAISMAIDRPTIAKQIFNNTREPATGWVSPVVDGYKANQCGEFCTYDKAKAKAKLDEAGGFKGGKMTLSYNADADHKPWTEATCNSIKGALGVECVATPVVDFATFRSKITSFQMKGMYRSGWQMDYPSIENFLAPLYRTKASSNTGLYSNAEFDKLLDEAAAETDAAAANAKYQQAEALLADGMPSIPTWYSTVQFGWSDKVTGVQSTAFGTIDLASLSLK</sequence>
<dbReference type="RefSeq" id="WP_171244924.1">
    <property type="nucleotide sequence ID" value="NZ_JABEPQ010000005.1"/>
</dbReference>
<feature type="chain" id="PRO_5038502560" evidence="1">
    <location>
        <begin position="22"/>
        <end position="549"/>
    </location>
</feature>
<proteinExistence type="predicted"/>
<evidence type="ECO:0000256" key="1">
    <source>
        <dbReference type="SAM" id="SignalP"/>
    </source>
</evidence>
<dbReference type="AlphaFoldDB" id="A0A849HDH3"/>
<dbReference type="PANTHER" id="PTHR30290:SF83">
    <property type="entry name" value="ABC TRANSPORTER SUBSTRATE-BINDING PROTEIN"/>
    <property type="match status" value="1"/>
</dbReference>
<dbReference type="Gene3D" id="3.90.76.10">
    <property type="entry name" value="Dipeptide-binding Protein, Domain 1"/>
    <property type="match status" value="1"/>
</dbReference>
<dbReference type="EMBL" id="JABEPQ010000005">
    <property type="protein sequence ID" value="NNM47786.1"/>
    <property type="molecule type" value="Genomic_DNA"/>
</dbReference>
<keyword evidence="1" id="KW-0732">Signal</keyword>
<accession>A0A849HDH3</accession>
<dbReference type="PIRSF" id="PIRSF002741">
    <property type="entry name" value="MppA"/>
    <property type="match status" value="1"/>
</dbReference>
<organism evidence="3 4">
    <name type="scientific">Knoellia koreensis</name>
    <dbReference type="NCBI Taxonomy" id="2730921"/>
    <lineage>
        <taxon>Bacteria</taxon>
        <taxon>Bacillati</taxon>
        <taxon>Actinomycetota</taxon>
        <taxon>Actinomycetes</taxon>
        <taxon>Micrococcales</taxon>
        <taxon>Intrasporangiaceae</taxon>
        <taxon>Knoellia</taxon>
    </lineage>
</organism>
<dbReference type="PROSITE" id="PS51257">
    <property type="entry name" value="PROKAR_LIPOPROTEIN"/>
    <property type="match status" value="1"/>
</dbReference>
<dbReference type="InterPro" id="IPR039424">
    <property type="entry name" value="SBP_5"/>
</dbReference>
<evidence type="ECO:0000313" key="3">
    <source>
        <dbReference type="EMBL" id="NNM47786.1"/>
    </source>
</evidence>
<dbReference type="GO" id="GO:1904680">
    <property type="term" value="F:peptide transmembrane transporter activity"/>
    <property type="evidence" value="ECO:0007669"/>
    <property type="project" value="TreeGrafter"/>
</dbReference>
<dbReference type="GO" id="GO:0042597">
    <property type="term" value="C:periplasmic space"/>
    <property type="evidence" value="ECO:0007669"/>
    <property type="project" value="UniProtKB-ARBA"/>
</dbReference>
<dbReference type="Pfam" id="PF00496">
    <property type="entry name" value="SBP_bac_5"/>
    <property type="match status" value="1"/>
</dbReference>
<feature type="domain" description="Solute-binding protein family 5" evidence="2">
    <location>
        <begin position="87"/>
        <end position="471"/>
    </location>
</feature>
<reference evidence="3 4" key="1">
    <citation type="submission" date="2020-04" db="EMBL/GenBank/DDBJ databases">
        <title>Knoellia sp. isolate from air conditioner.</title>
        <authorList>
            <person name="Chea S."/>
            <person name="Kim D.-U."/>
        </authorList>
    </citation>
    <scope>NUCLEOTIDE SEQUENCE [LARGE SCALE GENOMIC DNA]</scope>
    <source>
        <strain evidence="3 4">DB2414S</strain>
    </source>
</reference>
<dbReference type="SUPFAM" id="SSF53850">
    <property type="entry name" value="Periplasmic binding protein-like II"/>
    <property type="match status" value="1"/>
</dbReference>
<name>A0A849HDH3_9MICO</name>
<dbReference type="Gene3D" id="3.40.190.10">
    <property type="entry name" value="Periplasmic binding protein-like II"/>
    <property type="match status" value="1"/>
</dbReference>